<accession>A0A6P2BYE9</accession>
<evidence type="ECO:0000313" key="2">
    <source>
        <dbReference type="EMBL" id="TVZ03261.1"/>
    </source>
</evidence>
<name>A0A6P2BYE9_9ACTN</name>
<proteinExistence type="predicted"/>
<comment type="caution">
    <text evidence="2">The sequence shown here is derived from an EMBL/GenBank/DDBJ whole genome shotgun (WGS) entry which is preliminary data.</text>
</comment>
<reference evidence="2 3" key="1">
    <citation type="submission" date="2018-11" db="EMBL/GenBank/DDBJ databases">
        <title>Trebonia kvetii gen.nov., sp.nov., a novel acidophilic actinobacterium, and proposal of the new actinobacterial family Treboniaceae fam. nov.</title>
        <authorList>
            <person name="Rapoport D."/>
            <person name="Sagova-Mareckova M."/>
            <person name="Sedlacek I."/>
            <person name="Provaznik J."/>
            <person name="Kralova S."/>
            <person name="Pavlinic D."/>
            <person name="Benes V."/>
            <person name="Kopecky J."/>
        </authorList>
    </citation>
    <scope>NUCLEOTIDE SEQUENCE [LARGE SCALE GENOMIC DNA]</scope>
    <source>
        <strain evidence="2 3">15Tr583</strain>
    </source>
</reference>
<evidence type="ECO:0000259" key="1">
    <source>
        <dbReference type="Pfam" id="PF04149"/>
    </source>
</evidence>
<feature type="domain" description="DUF397" evidence="1">
    <location>
        <begin position="8"/>
        <end position="60"/>
    </location>
</feature>
<dbReference type="EMBL" id="RPFW01000004">
    <property type="protein sequence ID" value="TVZ03261.1"/>
    <property type="molecule type" value="Genomic_DNA"/>
</dbReference>
<gene>
    <name evidence="2" type="ORF">EAS64_22825</name>
</gene>
<dbReference type="OrthoDB" id="4301277at2"/>
<keyword evidence="3" id="KW-1185">Reference proteome</keyword>
<dbReference type="RefSeq" id="WP_145855857.1">
    <property type="nucleotide sequence ID" value="NZ_RPFW01000004.1"/>
</dbReference>
<sequence>MELSLGDLHWFKSSASAAGNCVEIAHLPGGGVAVRDSKDRAKTPHVYTRGEWEAFLIGAKKGEFDLPLA</sequence>
<dbReference type="AlphaFoldDB" id="A0A6P2BYE9"/>
<dbReference type="InterPro" id="IPR007278">
    <property type="entry name" value="DUF397"/>
</dbReference>
<organism evidence="2 3">
    <name type="scientific">Trebonia kvetii</name>
    <dbReference type="NCBI Taxonomy" id="2480626"/>
    <lineage>
        <taxon>Bacteria</taxon>
        <taxon>Bacillati</taxon>
        <taxon>Actinomycetota</taxon>
        <taxon>Actinomycetes</taxon>
        <taxon>Streptosporangiales</taxon>
        <taxon>Treboniaceae</taxon>
        <taxon>Trebonia</taxon>
    </lineage>
</organism>
<dbReference type="Proteomes" id="UP000460272">
    <property type="component" value="Unassembled WGS sequence"/>
</dbReference>
<evidence type="ECO:0000313" key="3">
    <source>
        <dbReference type="Proteomes" id="UP000460272"/>
    </source>
</evidence>
<protein>
    <submittedName>
        <fullName evidence="2">DUF397 domain-containing protein</fullName>
    </submittedName>
</protein>
<dbReference type="Pfam" id="PF04149">
    <property type="entry name" value="DUF397"/>
    <property type="match status" value="1"/>
</dbReference>